<organism evidence="7 8">
    <name type="scientific">Phytohabitans flavus</name>
    <dbReference type="NCBI Taxonomy" id="1076124"/>
    <lineage>
        <taxon>Bacteria</taxon>
        <taxon>Bacillati</taxon>
        <taxon>Actinomycetota</taxon>
        <taxon>Actinomycetes</taxon>
        <taxon>Micromonosporales</taxon>
        <taxon>Micromonosporaceae</taxon>
    </lineage>
</organism>
<keyword evidence="5" id="KW-0804">Transcription</keyword>
<keyword evidence="4" id="KW-0238">DNA-binding</keyword>
<dbReference type="InterPro" id="IPR013324">
    <property type="entry name" value="RNA_pol_sigma_r3/r4-like"/>
</dbReference>
<dbReference type="InterPro" id="IPR000792">
    <property type="entry name" value="Tscrpt_reg_LuxR_C"/>
</dbReference>
<dbReference type="InterPro" id="IPR007627">
    <property type="entry name" value="RNA_pol_sigma70_r2"/>
</dbReference>
<dbReference type="NCBIfam" id="TIGR02937">
    <property type="entry name" value="sigma70-ECF"/>
    <property type="match status" value="1"/>
</dbReference>
<dbReference type="KEGG" id="pfla:Pflav_041960"/>
<dbReference type="CDD" id="cd06171">
    <property type="entry name" value="Sigma70_r4"/>
    <property type="match status" value="1"/>
</dbReference>
<evidence type="ECO:0000313" key="8">
    <source>
        <dbReference type="Proteomes" id="UP000502508"/>
    </source>
</evidence>
<dbReference type="PANTHER" id="PTHR43133:SF50">
    <property type="entry name" value="ECF RNA POLYMERASE SIGMA FACTOR SIGM"/>
    <property type="match status" value="1"/>
</dbReference>
<dbReference type="Proteomes" id="UP000502508">
    <property type="component" value="Chromosome"/>
</dbReference>
<dbReference type="Pfam" id="PF08281">
    <property type="entry name" value="Sigma70_r4_2"/>
    <property type="match status" value="1"/>
</dbReference>
<dbReference type="GO" id="GO:0006352">
    <property type="term" value="P:DNA-templated transcription initiation"/>
    <property type="evidence" value="ECO:0007669"/>
    <property type="project" value="InterPro"/>
</dbReference>
<evidence type="ECO:0000256" key="3">
    <source>
        <dbReference type="ARBA" id="ARBA00023082"/>
    </source>
</evidence>
<dbReference type="GO" id="GO:0000428">
    <property type="term" value="C:DNA-directed RNA polymerase complex"/>
    <property type="evidence" value="ECO:0007669"/>
    <property type="project" value="UniProtKB-KW"/>
</dbReference>
<accession>A0A6F8XVD0</accession>
<evidence type="ECO:0000256" key="5">
    <source>
        <dbReference type="ARBA" id="ARBA00023163"/>
    </source>
</evidence>
<keyword evidence="2" id="KW-0805">Transcription regulation</keyword>
<gene>
    <name evidence="7" type="primary">rpoE_22</name>
    <name evidence="7" type="ORF">Pflav_041960</name>
</gene>
<evidence type="ECO:0000256" key="2">
    <source>
        <dbReference type="ARBA" id="ARBA00023015"/>
    </source>
</evidence>
<dbReference type="InterPro" id="IPR036388">
    <property type="entry name" value="WH-like_DNA-bd_sf"/>
</dbReference>
<dbReference type="GO" id="GO:0003677">
    <property type="term" value="F:DNA binding"/>
    <property type="evidence" value="ECO:0007669"/>
    <property type="project" value="UniProtKB-KW"/>
</dbReference>
<dbReference type="GO" id="GO:0016987">
    <property type="term" value="F:sigma factor activity"/>
    <property type="evidence" value="ECO:0007669"/>
    <property type="project" value="UniProtKB-KW"/>
</dbReference>
<dbReference type="Pfam" id="PF04542">
    <property type="entry name" value="Sigma70_r2"/>
    <property type="match status" value="1"/>
</dbReference>
<dbReference type="InterPro" id="IPR013325">
    <property type="entry name" value="RNA_pol_sigma_r2"/>
</dbReference>
<dbReference type="RefSeq" id="WP_173037477.1">
    <property type="nucleotide sequence ID" value="NZ_AP022870.1"/>
</dbReference>
<dbReference type="SUPFAM" id="SSF88659">
    <property type="entry name" value="Sigma3 and sigma4 domains of RNA polymerase sigma factors"/>
    <property type="match status" value="1"/>
</dbReference>
<dbReference type="SUPFAM" id="SSF88946">
    <property type="entry name" value="Sigma2 domain of RNA polymerase sigma factors"/>
    <property type="match status" value="1"/>
</dbReference>
<dbReference type="InterPro" id="IPR014325">
    <property type="entry name" value="RNA_pol_sigma-E_actinobac"/>
</dbReference>
<reference evidence="7 8" key="2">
    <citation type="submission" date="2020-03" db="EMBL/GenBank/DDBJ databases">
        <authorList>
            <person name="Ichikawa N."/>
            <person name="Kimura A."/>
            <person name="Kitahashi Y."/>
            <person name="Uohara A."/>
        </authorList>
    </citation>
    <scope>NUCLEOTIDE SEQUENCE [LARGE SCALE GENOMIC DNA]</scope>
    <source>
        <strain evidence="7 8">NBRC 107702</strain>
    </source>
</reference>
<dbReference type="Gene3D" id="1.10.10.10">
    <property type="entry name" value="Winged helix-like DNA-binding domain superfamily/Winged helix DNA-binding domain"/>
    <property type="match status" value="1"/>
</dbReference>
<reference evidence="7 8" key="1">
    <citation type="submission" date="2020-03" db="EMBL/GenBank/DDBJ databases">
        <title>Whole genome shotgun sequence of Phytohabitans flavus NBRC 107702.</title>
        <authorList>
            <person name="Komaki H."/>
            <person name="Tamura T."/>
        </authorList>
    </citation>
    <scope>NUCLEOTIDE SEQUENCE [LARGE SCALE GENOMIC DNA]</scope>
    <source>
        <strain evidence="7 8">NBRC 107702</strain>
    </source>
</reference>
<protein>
    <submittedName>
        <fullName evidence="7">DNA-directed RNA polymerase sigma-70 factor</fullName>
    </submittedName>
</protein>
<dbReference type="PANTHER" id="PTHR43133">
    <property type="entry name" value="RNA POLYMERASE ECF-TYPE SIGMA FACTO"/>
    <property type="match status" value="1"/>
</dbReference>
<comment type="similarity">
    <text evidence="1">Belongs to the sigma-70 factor family. ECF subfamily.</text>
</comment>
<name>A0A6F8XVD0_9ACTN</name>
<dbReference type="AlphaFoldDB" id="A0A6F8XVD0"/>
<keyword evidence="8" id="KW-1185">Reference proteome</keyword>
<evidence type="ECO:0000259" key="6">
    <source>
        <dbReference type="SMART" id="SM00421"/>
    </source>
</evidence>
<evidence type="ECO:0000313" key="7">
    <source>
        <dbReference type="EMBL" id="BCB77786.1"/>
    </source>
</evidence>
<proteinExistence type="inferred from homology"/>
<dbReference type="InterPro" id="IPR039425">
    <property type="entry name" value="RNA_pol_sigma-70-like"/>
</dbReference>
<evidence type="ECO:0000256" key="1">
    <source>
        <dbReference type="ARBA" id="ARBA00010641"/>
    </source>
</evidence>
<keyword evidence="3" id="KW-0731">Sigma factor</keyword>
<dbReference type="SMART" id="SM00421">
    <property type="entry name" value="HTH_LUXR"/>
    <property type="match status" value="1"/>
</dbReference>
<dbReference type="InterPro" id="IPR013249">
    <property type="entry name" value="RNA_pol_sigma70_r4_t2"/>
</dbReference>
<feature type="domain" description="HTH luxR-type" evidence="6">
    <location>
        <begin position="111"/>
        <end position="175"/>
    </location>
</feature>
<dbReference type="NCBIfam" id="TIGR02983">
    <property type="entry name" value="SigE-fam_strep"/>
    <property type="match status" value="1"/>
</dbReference>
<evidence type="ECO:0000256" key="4">
    <source>
        <dbReference type="ARBA" id="ARBA00023125"/>
    </source>
</evidence>
<keyword evidence="7" id="KW-0240">DNA-directed RNA polymerase</keyword>
<dbReference type="InterPro" id="IPR014284">
    <property type="entry name" value="RNA_pol_sigma-70_dom"/>
</dbReference>
<dbReference type="Gene3D" id="1.10.1740.10">
    <property type="match status" value="1"/>
</dbReference>
<sequence length="175" mass="20093">MRGSEHDESFVQFVRESGPQLYRVAYLLTGQTAAAEDLYQTALTRSYTAWRRVREADAYWYVRRVLVNLHTDWWRAPRNRREWPVSALPERVAPDDPATAVAHRDQVSRALQALTRRERAVIVLRYFGDLSEHDIAQELGVSVGTVKSTAARALAKLRLSPDLTEPSQEEMTRRA</sequence>
<dbReference type="EMBL" id="AP022870">
    <property type="protein sequence ID" value="BCB77786.1"/>
    <property type="molecule type" value="Genomic_DNA"/>
</dbReference>